<keyword evidence="1" id="KW-0732">Signal</keyword>
<evidence type="ECO:0000259" key="2">
    <source>
        <dbReference type="Pfam" id="PF00021"/>
    </source>
</evidence>
<dbReference type="GeneID" id="108890302"/>
<dbReference type="KEGG" id="lcf:108890302"/>
<dbReference type="RefSeq" id="XP_018542679.2">
    <property type="nucleotide sequence ID" value="XM_018687163.2"/>
</dbReference>
<dbReference type="InterPro" id="IPR045860">
    <property type="entry name" value="Snake_toxin-like_sf"/>
</dbReference>
<dbReference type="InterPro" id="IPR016054">
    <property type="entry name" value="LY6_UPA_recep-like"/>
</dbReference>
<organism evidence="3 4">
    <name type="scientific">Lates calcarifer</name>
    <name type="common">Barramundi</name>
    <name type="synonym">Holocentrus calcarifer</name>
    <dbReference type="NCBI Taxonomy" id="8187"/>
    <lineage>
        <taxon>Eukaryota</taxon>
        <taxon>Metazoa</taxon>
        <taxon>Chordata</taxon>
        <taxon>Craniata</taxon>
        <taxon>Vertebrata</taxon>
        <taxon>Euteleostomi</taxon>
        <taxon>Actinopterygii</taxon>
        <taxon>Neopterygii</taxon>
        <taxon>Teleostei</taxon>
        <taxon>Neoteleostei</taxon>
        <taxon>Acanthomorphata</taxon>
        <taxon>Carangaria</taxon>
        <taxon>Carangaria incertae sedis</taxon>
        <taxon>Centropomidae</taxon>
        <taxon>Lates</taxon>
    </lineage>
</organism>
<dbReference type="CDD" id="cd00117">
    <property type="entry name" value="TFP"/>
    <property type="match status" value="1"/>
</dbReference>
<feature type="chain" id="PRO_5042485452" evidence="1">
    <location>
        <begin position="21"/>
        <end position="134"/>
    </location>
</feature>
<reference evidence="4" key="1">
    <citation type="submission" date="2025-08" db="UniProtKB">
        <authorList>
            <consortium name="RefSeq"/>
        </authorList>
    </citation>
    <scope>IDENTIFICATION</scope>
    <source>
        <tissue evidence="4">Brain</tissue>
    </source>
</reference>
<accession>A0AAJ7PZQ0</accession>
<dbReference type="Gene3D" id="2.10.60.10">
    <property type="entry name" value="CD59"/>
    <property type="match status" value="1"/>
</dbReference>
<dbReference type="Proteomes" id="UP000694890">
    <property type="component" value="Linkage group LG3"/>
</dbReference>
<evidence type="ECO:0000313" key="3">
    <source>
        <dbReference type="Proteomes" id="UP000694890"/>
    </source>
</evidence>
<dbReference type="AlphaFoldDB" id="A0AAJ7PZQ0"/>
<name>A0AAJ7PZQ0_LATCA</name>
<proteinExistence type="predicted"/>
<evidence type="ECO:0000313" key="4">
    <source>
        <dbReference type="RefSeq" id="XP_018542679.2"/>
    </source>
</evidence>
<gene>
    <name evidence="4" type="primary">LOC108890302</name>
</gene>
<evidence type="ECO:0000256" key="1">
    <source>
        <dbReference type="SAM" id="SignalP"/>
    </source>
</evidence>
<dbReference type="Pfam" id="PF00021">
    <property type="entry name" value="UPAR_LY6"/>
    <property type="match status" value="1"/>
</dbReference>
<protein>
    <submittedName>
        <fullName evidence="4">Uncharacterized protein LOC108890302</fullName>
    </submittedName>
</protein>
<dbReference type="SUPFAM" id="SSF57302">
    <property type="entry name" value="Snake toxin-like"/>
    <property type="match status" value="1"/>
</dbReference>
<sequence>MGRILFGVIAVLASLMLVDSLTCNKCTFGLIGFCLNSAEETCTSNTSVCFTGKATFPALSSFSGFNTQGCKDNSTGCNMTTSAVLLGVTYETKLECCSTDKCNPITLSGAPSTRMTLTAAIGAAVLASAWGSML</sequence>
<feature type="domain" description="UPAR/Ly6" evidence="2">
    <location>
        <begin position="20"/>
        <end position="103"/>
    </location>
</feature>
<feature type="signal peptide" evidence="1">
    <location>
        <begin position="1"/>
        <end position="20"/>
    </location>
</feature>